<gene>
    <name evidence="1" type="ORF">HLI_20455</name>
    <name evidence="2" type="ORF">HLI_20465</name>
</gene>
<reference evidence="2 3" key="1">
    <citation type="submission" date="2018-01" db="EMBL/GenBank/DDBJ databases">
        <title>The whole genome sequencing and assembly of Halobacillus litoralis ERB031 strain.</title>
        <authorList>
            <person name="Lee S.-J."/>
            <person name="Park M.-K."/>
            <person name="Kim J.-Y."/>
            <person name="Lee Y.-J."/>
            <person name="Yi H."/>
            <person name="Bahn Y.-S."/>
            <person name="Kim J.F."/>
            <person name="Lee D.-W."/>
        </authorList>
    </citation>
    <scope>NUCLEOTIDE SEQUENCE [LARGE SCALE GENOMIC DNA]</scope>
    <source>
        <strain evidence="2 3">ERB 031</strain>
    </source>
</reference>
<dbReference type="EMBL" id="CP026118">
    <property type="protein sequence ID" value="QAS54420.1"/>
    <property type="molecule type" value="Genomic_DNA"/>
</dbReference>
<evidence type="ECO:0000313" key="2">
    <source>
        <dbReference type="EMBL" id="QAS54421.1"/>
    </source>
</evidence>
<organism evidence="2 3">
    <name type="scientific">Halobacillus litoralis</name>
    <dbReference type="NCBI Taxonomy" id="45668"/>
    <lineage>
        <taxon>Bacteria</taxon>
        <taxon>Bacillati</taxon>
        <taxon>Bacillota</taxon>
        <taxon>Bacilli</taxon>
        <taxon>Bacillales</taxon>
        <taxon>Bacillaceae</taxon>
        <taxon>Halobacillus</taxon>
    </lineage>
</organism>
<dbReference type="KEGG" id="hli:HLI_20465"/>
<evidence type="ECO:0000313" key="3">
    <source>
        <dbReference type="Proteomes" id="UP000287756"/>
    </source>
</evidence>
<dbReference type="Proteomes" id="UP000287756">
    <property type="component" value="Chromosome"/>
</dbReference>
<dbReference type="AlphaFoldDB" id="A0A410MI90"/>
<evidence type="ECO:0000313" key="1">
    <source>
        <dbReference type="EMBL" id="QAS54420.1"/>
    </source>
</evidence>
<protein>
    <submittedName>
        <fullName evidence="2">Uncharacterized protein</fullName>
    </submittedName>
</protein>
<accession>A0A410MI90</accession>
<dbReference type="EMBL" id="CP026118">
    <property type="protein sequence ID" value="QAS54421.1"/>
    <property type="molecule type" value="Genomic_DNA"/>
</dbReference>
<name>A0A410MI90_9BACI</name>
<proteinExistence type="predicted"/>
<sequence>MSHQNKEAELNDKNVLLGFFIWGITQKVAVVIRYPGRSYESTGAVSLIQLHRNIVLFLS</sequence>
<dbReference type="KEGG" id="hli:HLI_20455"/>